<feature type="transmembrane region" description="Helical" evidence="4">
    <location>
        <begin position="163"/>
        <end position="188"/>
    </location>
</feature>
<dbReference type="Pfam" id="PF00015">
    <property type="entry name" value="MCPsignal"/>
    <property type="match status" value="1"/>
</dbReference>
<sequence>MKSLSKKIPLLLGVTLAIIFLLVGYYTWQQGKEEIDTMAQEQAQSIVTALDASIGSADRMADHLWLQGLVKRLATRGIVEEISLHEANHNYEVTASSDPKKVGEKADPEDIAAAKKDQVVMLETVENGQRIMDITAPLHEGNQLIGSAGIKISMASVARKTSAIIRATFITMTLGWIVSILFLSWLILKLVVKPVQNLSLLADHVAAGNLTVGDIHLKGHPDEIGRLAQSFSKMKNSLKDIMSQQVGMSKALTTSALELTQQVRYIKEGATRNETVSEEILSTVVQVAQDANQVSSTAEEVSQSANRGMQNMEQVNQQMDAIIQSSEETVRVIGDLNKTLGKVNQIVVVIQEITERTNILALNATIEAARAGEHGYGFSVVAEEVKRLAEQSSTAAGEIDQLIARVRLDSQKGLETIMGGNTRVKAGVTVMREVGQDFQNIIQLMDQVVTQFQSLAAAVKQIPEGVENIVDSTREQTAALENVASASVHLSQISNEIDRATEKFKI</sequence>
<dbReference type="Pfam" id="PF00672">
    <property type="entry name" value="HAMP"/>
    <property type="match status" value="1"/>
</dbReference>
<dbReference type="PANTHER" id="PTHR32089">
    <property type="entry name" value="METHYL-ACCEPTING CHEMOTAXIS PROTEIN MCPB"/>
    <property type="match status" value="1"/>
</dbReference>
<evidence type="ECO:0000256" key="1">
    <source>
        <dbReference type="ARBA" id="ARBA00023224"/>
    </source>
</evidence>
<evidence type="ECO:0000313" key="7">
    <source>
        <dbReference type="EMBL" id="SHK70270.1"/>
    </source>
</evidence>
<evidence type="ECO:0000313" key="10">
    <source>
        <dbReference type="Proteomes" id="UP000183997"/>
    </source>
</evidence>
<dbReference type="InterPro" id="IPR029151">
    <property type="entry name" value="Sensor-like_sf"/>
</dbReference>
<dbReference type="EMBL" id="FRAR01000029">
    <property type="protein sequence ID" value="SHK90381.1"/>
    <property type="molecule type" value="Genomic_DNA"/>
</dbReference>
<gene>
    <name evidence="7" type="ORF">SAMN02745123_02813</name>
    <name evidence="8" type="ORF">SAMN02745123_03534</name>
    <name evidence="9" type="ORF">SAMN02745123_03876</name>
</gene>
<dbReference type="CDD" id="cd06225">
    <property type="entry name" value="HAMP"/>
    <property type="match status" value="1"/>
</dbReference>
<evidence type="ECO:0000313" key="8">
    <source>
        <dbReference type="EMBL" id="SHK90381.1"/>
    </source>
</evidence>
<dbReference type="AlphaFoldDB" id="A0A1M6UME6"/>
<keyword evidence="4" id="KW-1133">Transmembrane helix</keyword>
<dbReference type="GO" id="GO:0016020">
    <property type="term" value="C:membrane"/>
    <property type="evidence" value="ECO:0007669"/>
    <property type="project" value="InterPro"/>
</dbReference>
<name>A0A1M6UME6_9FIRM</name>
<accession>A0A1M6UME6</accession>
<dbReference type="Proteomes" id="UP000183997">
    <property type="component" value="Unassembled WGS sequence"/>
</dbReference>
<dbReference type="Gene3D" id="1.10.287.950">
    <property type="entry name" value="Methyl-accepting chemotaxis protein"/>
    <property type="match status" value="1"/>
</dbReference>
<dbReference type="EMBL" id="FRAR01000038">
    <property type="protein sequence ID" value="SHL00240.1"/>
    <property type="molecule type" value="Genomic_DNA"/>
</dbReference>
<dbReference type="GO" id="GO:0007165">
    <property type="term" value="P:signal transduction"/>
    <property type="evidence" value="ECO:0007669"/>
    <property type="project" value="UniProtKB-KW"/>
</dbReference>
<dbReference type="RefSeq" id="WP_072915544.1">
    <property type="nucleotide sequence ID" value="NZ_FRAR01000021.1"/>
</dbReference>
<feature type="domain" description="HAMP" evidence="6">
    <location>
        <begin position="189"/>
        <end position="243"/>
    </location>
</feature>
<feature type="domain" description="Methyl-accepting transducer" evidence="5">
    <location>
        <begin position="241"/>
        <end position="491"/>
    </location>
</feature>
<reference evidence="10" key="1">
    <citation type="submission" date="2016-11" db="EMBL/GenBank/DDBJ databases">
        <authorList>
            <person name="Varghese N."/>
            <person name="Submissions S."/>
        </authorList>
    </citation>
    <scope>NUCLEOTIDE SEQUENCE [LARGE SCALE GENOMIC DNA]</scope>
    <source>
        <strain evidence="10">DSM 10349</strain>
    </source>
</reference>
<evidence type="ECO:0000256" key="3">
    <source>
        <dbReference type="PROSITE-ProRule" id="PRU00284"/>
    </source>
</evidence>
<dbReference type="InterPro" id="IPR004089">
    <property type="entry name" value="MCPsignal_dom"/>
</dbReference>
<keyword evidence="10" id="KW-1185">Reference proteome</keyword>
<dbReference type="Gene3D" id="6.10.340.10">
    <property type="match status" value="1"/>
</dbReference>
<keyword evidence="4" id="KW-0812">Transmembrane</keyword>
<comment type="similarity">
    <text evidence="2">Belongs to the methyl-accepting chemotaxis (MCP) protein family.</text>
</comment>
<feature type="transmembrane region" description="Helical" evidence="4">
    <location>
        <begin position="6"/>
        <end position="28"/>
    </location>
</feature>
<dbReference type="SMART" id="SM00304">
    <property type="entry name" value="HAMP"/>
    <property type="match status" value="1"/>
</dbReference>
<dbReference type="SUPFAM" id="SSF58104">
    <property type="entry name" value="Methyl-accepting chemotaxis protein (MCP) signaling domain"/>
    <property type="match status" value="1"/>
</dbReference>
<proteinExistence type="inferred from homology"/>
<protein>
    <submittedName>
        <fullName evidence="7">HAMP domain-containing protein</fullName>
    </submittedName>
</protein>
<dbReference type="EMBL" id="FRAR01000021">
    <property type="protein sequence ID" value="SHK70270.1"/>
    <property type="molecule type" value="Genomic_DNA"/>
</dbReference>
<evidence type="ECO:0000256" key="2">
    <source>
        <dbReference type="ARBA" id="ARBA00029447"/>
    </source>
</evidence>
<dbReference type="PANTHER" id="PTHR32089:SF112">
    <property type="entry name" value="LYSOZYME-LIKE PROTEIN-RELATED"/>
    <property type="match status" value="1"/>
</dbReference>
<evidence type="ECO:0000256" key="4">
    <source>
        <dbReference type="SAM" id="Phobius"/>
    </source>
</evidence>
<evidence type="ECO:0000259" key="5">
    <source>
        <dbReference type="PROSITE" id="PS50111"/>
    </source>
</evidence>
<evidence type="ECO:0000259" key="6">
    <source>
        <dbReference type="PROSITE" id="PS50885"/>
    </source>
</evidence>
<dbReference type="SMART" id="SM00283">
    <property type="entry name" value="MA"/>
    <property type="match status" value="1"/>
</dbReference>
<dbReference type="SUPFAM" id="SSF103190">
    <property type="entry name" value="Sensory domain-like"/>
    <property type="match status" value="1"/>
</dbReference>
<dbReference type="PROSITE" id="PS50111">
    <property type="entry name" value="CHEMOTAXIS_TRANSDUC_2"/>
    <property type="match status" value="1"/>
</dbReference>
<dbReference type="PROSITE" id="PS50885">
    <property type="entry name" value="HAMP"/>
    <property type="match status" value="1"/>
</dbReference>
<organism evidence="7 10">
    <name type="scientific">Desulforamulus aeronauticus DSM 10349</name>
    <dbReference type="NCBI Taxonomy" id="1121421"/>
    <lineage>
        <taxon>Bacteria</taxon>
        <taxon>Bacillati</taxon>
        <taxon>Bacillota</taxon>
        <taxon>Clostridia</taxon>
        <taxon>Eubacteriales</taxon>
        <taxon>Peptococcaceae</taxon>
        <taxon>Desulforamulus</taxon>
    </lineage>
</organism>
<dbReference type="CDD" id="cd11386">
    <property type="entry name" value="MCP_signal"/>
    <property type="match status" value="1"/>
</dbReference>
<dbReference type="InterPro" id="IPR003660">
    <property type="entry name" value="HAMP_dom"/>
</dbReference>
<reference evidence="7" key="2">
    <citation type="submission" date="2016-11" db="EMBL/GenBank/DDBJ databases">
        <authorList>
            <person name="Jaros S."/>
            <person name="Januszkiewicz K."/>
            <person name="Wedrychowicz H."/>
        </authorList>
    </citation>
    <scope>NUCLEOTIDE SEQUENCE [LARGE SCALE GENOMIC DNA]</scope>
    <source>
        <strain evidence="7">DSM 10349</strain>
    </source>
</reference>
<dbReference type="STRING" id="1121421.SAMN02745123_02813"/>
<evidence type="ECO:0000313" key="9">
    <source>
        <dbReference type="EMBL" id="SHL00240.1"/>
    </source>
</evidence>
<keyword evidence="1 3" id="KW-0807">Transducer</keyword>
<keyword evidence="4" id="KW-0472">Membrane</keyword>